<evidence type="ECO:0008006" key="3">
    <source>
        <dbReference type="Google" id="ProtNLM"/>
    </source>
</evidence>
<comment type="caution">
    <text evidence="1">The sequence shown here is derived from an EMBL/GenBank/DDBJ whole genome shotgun (WGS) entry which is preliminary data.</text>
</comment>
<reference evidence="1 2" key="1">
    <citation type="journal article" date="2016" name="Front. Microbiol.">
        <title>Microevolution Analysis of Bacillus coahuilensis Unveils Differences in Phosphorus Acquisition Strategies and Their Regulation.</title>
        <authorList>
            <person name="Gomez-Lunar Z."/>
            <person name="Hernandez-Gonzalez I."/>
            <person name="Rodriguez-Torres M.D."/>
            <person name="Souza V."/>
            <person name="Olmedo-Alvarez G."/>
        </authorList>
    </citation>
    <scope>NUCLEOTIDE SEQUENCE [LARGE SCALE GENOMIC DNA]</scope>
    <source>
        <strain evidence="2">p1.1.43</strain>
    </source>
</reference>
<organism evidence="1 2">
    <name type="scientific">Bacillus coahuilensis p1.1.43</name>
    <dbReference type="NCBI Taxonomy" id="1150625"/>
    <lineage>
        <taxon>Bacteria</taxon>
        <taxon>Bacillati</taxon>
        <taxon>Bacillota</taxon>
        <taxon>Bacilli</taxon>
        <taxon>Bacillales</taxon>
        <taxon>Bacillaceae</taxon>
        <taxon>Bacillus</taxon>
    </lineage>
</organism>
<gene>
    <name evidence="1" type="ORF">Q75_13040</name>
</gene>
<dbReference type="AlphaFoldDB" id="A0A147K5X6"/>
<dbReference type="InterPro" id="IPR029068">
    <property type="entry name" value="Glyas_Bleomycin-R_OHBP_Dase"/>
</dbReference>
<proteinExistence type="predicted"/>
<keyword evidence="2" id="KW-1185">Reference proteome</keyword>
<evidence type="ECO:0000313" key="1">
    <source>
        <dbReference type="EMBL" id="KUP05180.1"/>
    </source>
</evidence>
<protein>
    <recommendedName>
        <fullName evidence="3">VOC domain-containing protein</fullName>
    </recommendedName>
</protein>
<sequence>MKIIGFRYVTVGDQCDEMVDFFQNQLGLENTYENQEGYNGGIFKADHSWLEFWEAGENMPPMTMIQLIVENADEFASSLEGKGLELQGPFEQHGERMYSLKAPNGMPITFQSNIE</sequence>
<dbReference type="Proteomes" id="UP000074108">
    <property type="component" value="Unassembled WGS sequence"/>
</dbReference>
<accession>A0A147K5X6</accession>
<name>A0A147K5X6_9BACI</name>
<dbReference type="OrthoDB" id="2691474at2"/>
<dbReference type="PATRIC" id="fig|1150625.3.peg.2743"/>
<dbReference type="SUPFAM" id="SSF54593">
    <property type="entry name" value="Glyoxalase/Bleomycin resistance protein/Dihydroxybiphenyl dioxygenase"/>
    <property type="match status" value="1"/>
</dbReference>
<dbReference type="RefSeq" id="WP_059351613.1">
    <property type="nucleotide sequence ID" value="NZ_LDYG01000042.1"/>
</dbReference>
<dbReference type="Gene3D" id="3.10.180.10">
    <property type="entry name" value="2,3-Dihydroxybiphenyl 1,2-Dioxygenase, domain 1"/>
    <property type="match status" value="1"/>
</dbReference>
<dbReference type="EMBL" id="LDYG01000042">
    <property type="protein sequence ID" value="KUP05180.1"/>
    <property type="molecule type" value="Genomic_DNA"/>
</dbReference>
<evidence type="ECO:0000313" key="2">
    <source>
        <dbReference type="Proteomes" id="UP000074108"/>
    </source>
</evidence>